<protein>
    <submittedName>
        <fullName evidence="3">Helix-turn-helix domain-containing protein</fullName>
    </submittedName>
</protein>
<dbReference type="SUPFAM" id="SSF47413">
    <property type="entry name" value="lambda repressor-like DNA-binding domains"/>
    <property type="match status" value="1"/>
</dbReference>
<dbReference type="InterPro" id="IPR010982">
    <property type="entry name" value="Lambda_DNA-bd_dom_sf"/>
</dbReference>
<dbReference type="PROSITE" id="PS50943">
    <property type="entry name" value="HTH_CROC1"/>
    <property type="match status" value="1"/>
</dbReference>
<evidence type="ECO:0000256" key="1">
    <source>
        <dbReference type="SAM" id="MobiDB-lite"/>
    </source>
</evidence>
<accession>A0ABW2WN07</accession>
<sequence>MAVEAVRIAETFVARASDPSAVTTDLLECTVQLTRLMEDTTAALVVRQRSRGEPLTDLEPVLKVSADRLRRKYPPRTVDRELATRKRPVLAFGSQRAVKRAMPKKASLRDPHQRLACALTLMWKRSGIPQRELARRMNIHRSYLSRILSGERSATLSYVELIARECGDGTETEFATLLWKIAADEPVSTTAPVHTLRTYFQALNYAAGSPARTGSSAPPGAASPSPSSGGPSTAPECRNGGVPPARDHPAEQTRDRPAPVAQRHARPRARQHPPRGRLRLTRNGRARKC</sequence>
<dbReference type="EMBL" id="JBHTGL010000005">
    <property type="protein sequence ID" value="MFD0622273.1"/>
    <property type="molecule type" value="Genomic_DNA"/>
</dbReference>
<gene>
    <name evidence="3" type="ORF">ACFQ2K_04980</name>
</gene>
<evidence type="ECO:0000259" key="2">
    <source>
        <dbReference type="PROSITE" id="PS50943"/>
    </source>
</evidence>
<keyword evidence="4" id="KW-1185">Reference proteome</keyword>
<dbReference type="SMART" id="SM00530">
    <property type="entry name" value="HTH_XRE"/>
    <property type="match status" value="1"/>
</dbReference>
<dbReference type="Gene3D" id="1.10.260.40">
    <property type="entry name" value="lambda repressor-like DNA-binding domains"/>
    <property type="match status" value="1"/>
</dbReference>
<evidence type="ECO:0000313" key="3">
    <source>
        <dbReference type="EMBL" id="MFD0622273.1"/>
    </source>
</evidence>
<feature type="region of interest" description="Disordered" evidence="1">
    <location>
        <begin position="209"/>
        <end position="289"/>
    </location>
</feature>
<feature type="compositionally biased region" description="Basic residues" evidence="1">
    <location>
        <begin position="263"/>
        <end position="289"/>
    </location>
</feature>
<dbReference type="InterPro" id="IPR001387">
    <property type="entry name" value="Cro/C1-type_HTH"/>
</dbReference>
<dbReference type="Pfam" id="PF01381">
    <property type="entry name" value="HTH_3"/>
    <property type="match status" value="1"/>
</dbReference>
<name>A0ABW2WN07_9ACTN</name>
<organism evidence="3 4">
    <name type="scientific">Streptomyces sanglieri</name>
    <dbReference type="NCBI Taxonomy" id="193460"/>
    <lineage>
        <taxon>Bacteria</taxon>
        <taxon>Bacillati</taxon>
        <taxon>Actinomycetota</taxon>
        <taxon>Actinomycetes</taxon>
        <taxon>Kitasatosporales</taxon>
        <taxon>Streptomycetaceae</taxon>
        <taxon>Streptomyces</taxon>
    </lineage>
</organism>
<comment type="caution">
    <text evidence="3">The sequence shown here is derived from an EMBL/GenBank/DDBJ whole genome shotgun (WGS) entry which is preliminary data.</text>
</comment>
<proteinExistence type="predicted"/>
<reference evidence="4" key="1">
    <citation type="journal article" date="2019" name="Int. J. Syst. Evol. Microbiol.">
        <title>The Global Catalogue of Microorganisms (GCM) 10K type strain sequencing project: providing services to taxonomists for standard genome sequencing and annotation.</title>
        <authorList>
            <consortium name="The Broad Institute Genomics Platform"/>
            <consortium name="The Broad Institute Genome Sequencing Center for Infectious Disease"/>
            <person name="Wu L."/>
            <person name="Ma J."/>
        </authorList>
    </citation>
    <scope>NUCLEOTIDE SEQUENCE [LARGE SCALE GENOMIC DNA]</scope>
    <source>
        <strain evidence="4">JCM 12607</strain>
    </source>
</reference>
<feature type="compositionally biased region" description="Basic and acidic residues" evidence="1">
    <location>
        <begin position="245"/>
        <end position="257"/>
    </location>
</feature>
<feature type="domain" description="HTH cro/C1-type" evidence="2">
    <location>
        <begin position="124"/>
        <end position="174"/>
    </location>
</feature>
<dbReference type="CDD" id="cd00093">
    <property type="entry name" value="HTH_XRE"/>
    <property type="match status" value="1"/>
</dbReference>
<feature type="compositionally biased region" description="Low complexity" evidence="1">
    <location>
        <begin position="209"/>
        <end position="235"/>
    </location>
</feature>
<evidence type="ECO:0000313" key="4">
    <source>
        <dbReference type="Proteomes" id="UP001596915"/>
    </source>
</evidence>
<dbReference type="Proteomes" id="UP001596915">
    <property type="component" value="Unassembled WGS sequence"/>
</dbReference>